<reference evidence="2 3" key="1">
    <citation type="journal article" date="2017" name="ISME J.">
        <title>Potential for microbial H2 and metal transformations associated with novel bacteria and archaea in deep terrestrial subsurface sediments.</title>
        <authorList>
            <person name="Hernsdorf A.W."/>
            <person name="Amano Y."/>
            <person name="Miyakawa K."/>
            <person name="Ise K."/>
            <person name="Suzuki Y."/>
            <person name="Anantharaman K."/>
            <person name="Probst A."/>
            <person name="Burstein D."/>
            <person name="Thomas B.C."/>
            <person name="Banfield J.F."/>
        </authorList>
    </citation>
    <scope>NUCLEOTIDE SEQUENCE [LARGE SCALE GENOMIC DNA]</scope>
    <source>
        <strain evidence="2">HGW-Wallbacteria-1</strain>
    </source>
</reference>
<feature type="region of interest" description="Disordered" evidence="1">
    <location>
        <begin position="190"/>
        <end position="294"/>
    </location>
</feature>
<name>A0A2N1PUF1_9BACT</name>
<proteinExistence type="predicted"/>
<sequence length="294" mass="32614">MSNDPNVIEVSDLELNNLIRRLMTIKRIDTNKVNYRTTKGAVQVTGELAFVGLMKDPEELPHEVAALEDAIKMIKGVKRVIIDFDGLEKNDITGDWTLRKGSKLKTKDELLREKKIADQKNKETESASNLLMKDDDDFSAAADAKSDVLREIMSKISAMKIQCPECKIEYKYCLTCGTKLKIHIEPKVEHYETESPKSSASPAASTSDATPERANLSLREMSDADEEEGVPVGGGYKSNAYDPNSDNGDRQDDDKSLREKALDLLRQSKEAGIKKKGWAKSPTGGASLIDFDDL</sequence>
<gene>
    <name evidence="2" type="ORF">CVV64_00635</name>
</gene>
<feature type="compositionally biased region" description="Low complexity" evidence="1">
    <location>
        <begin position="196"/>
        <end position="209"/>
    </location>
</feature>
<comment type="caution">
    <text evidence="2">The sequence shown here is derived from an EMBL/GenBank/DDBJ whole genome shotgun (WGS) entry which is preliminary data.</text>
</comment>
<evidence type="ECO:0000256" key="1">
    <source>
        <dbReference type="SAM" id="MobiDB-lite"/>
    </source>
</evidence>
<dbReference type="EMBL" id="PGXC01000001">
    <property type="protein sequence ID" value="PKK91965.1"/>
    <property type="molecule type" value="Genomic_DNA"/>
</dbReference>
<organism evidence="2 3">
    <name type="scientific">Candidatus Wallbacteria bacterium HGW-Wallbacteria-1</name>
    <dbReference type="NCBI Taxonomy" id="2013854"/>
    <lineage>
        <taxon>Bacteria</taxon>
        <taxon>Candidatus Walliibacteriota</taxon>
    </lineage>
</organism>
<evidence type="ECO:0000313" key="2">
    <source>
        <dbReference type="EMBL" id="PKK91965.1"/>
    </source>
</evidence>
<evidence type="ECO:0000313" key="3">
    <source>
        <dbReference type="Proteomes" id="UP000233256"/>
    </source>
</evidence>
<dbReference type="Proteomes" id="UP000233256">
    <property type="component" value="Unassembled WGS sequence"/>
</dbReference>
<dbReference type="AlphaFoldDB" id="A0A2N1PUF1"/>
<accession>A0A2N1PUF1</accession>
<feature type="compositionally biased region" description="Basic and acidic residues" evidence="1">
    <location>
        <begin position="247"/>
        <end position="273"/>
    </location>
</feature>
<protein>
    <submittedName>
        <fullName evidence="2">Uncharacterized protein</fullName>
    </submittedName>
</protein>